<evidence type="ECO:0000256" key="6">
    <source>
        <dbReference type="ARBA" id="ARBA00022605"/>
    </source>
</evidence>
<evidence type="ECO:0000256" key="14">
    <source>
        <dbReference type="PIRSR" id="PIRSR000726-1"/>
    </source>
</evidence>
<protein>
    <recommendedName>
        <fullName evidence="15">Aspartokinase</fullName>
        <ecNumber evidence="15">2.7.2.4</ecNumber>
    </recommendedName>
</protein>
<keyword evidence="12" id="KW-0457">Lysine biosynthesis</keyword>
<dbReference type="UniPathway" id="UPA00051">
    <property type="reaction ID" value="UER00462"/>
</dbReference>
<comment type="caution">
    <text evidence="19">The sequence shown here is derived from an EMBL/GenBank/DDBJ whole genome shotgun (WGS) entry which is preliminary data.</text>
</comment>
<evidence type="ECO:0000256" key="13">
    <source>
        <dbReference type="ARBA" id="ARBA00047872"/>
    </source>
</evidence>
<dbReference type="PIRSF" id="PIRSF000726">
    <property type="entry name" value="Asp_kin"/>
    <property type="match status" value="1"/>
</dbReference>
<dbReference type="AlphaFoldDB" id="A0A316D7E3"/>
<evidence type="ECO:0000256" key="15">
    <source>
        <dbReference type="RuleBase" id="RU003448"/>
    </source>
</evidence>
<dbReference type="InterPro" id="IPR005260">
    <property type="entry name" value="Asp_kin_monofn"/>
</dbReference>
<evidence type="ECO:0000256" key="5">
    <source>
        <dbReference type="ARBA" id="ARBA00010122"/>
    </source>
</evidence>
<dbReference type="Pfam" id="PF00696">
    <property type="entry name" value="AA_kinase"/>
    <property type="match status" value="1"/>
</dbReference>
<evidence type="ECO:0000256" key="10">
    <source>
        <dbReference type="ARBA" id="ARBA00022840"/>
    </source>
</evidence>
<evidence type="ECO:0000256" key="12">
    <source>
        <dbReference type="ARBA" id="ARBA00023154"/>
    </source>
</evidence>
<evidence type="ECO:0000256" key="9">
    <source>
        <dbReference type="ARBA" id="ARBA00022777"/>
    </source>
</evidence>
<dbReference type="NCBIfam" id="TIGR00656">
    <property type="entry name" value="asp_kin_monofn"/>
    <property type="match status" value="1"/>
</dbReference>
<comment type="similarity">
    <text evidence="5 15">Belongs to the aspartokinase family.</text>
</comment>
<feature type="binding site" evidence="14">
    <location>
        <begin position="7"/>
        <end position="10"/>
    </location>
    <ligand>
        <name>ATP</name>
        <dbReference type="ChEBI" id="CHEBI:30616"/>
    </ligand>
</feature>
<keyword evidence="10 14" id="KW-0067">ATP-binding</keyword>
<dbReference type="RefSeq" id="WP_109689253.1">
    <property type="nucleotide sequence ID" value="NZ_QGGL01000009.1"/>
</dbReference>
<dbReference type="OrthoDB" id="9799110at2"/>
<evidence type="ECO:0000256" key="2">
    <source>
        <dbReference type="ARBA" id="ARBA00004766"/>
    </source>
</evidence>
<dbReference type="GO" id="GO:0005524">
    <property type="term" value="F:ATP binding"/>
    <property type="evidence" value="ECO:0007669"/>
    <property type="project" value="UniProtKB-KW"/>
</dbReference>
<comment type="pathway">
    <text evidence="4 16">Amino-acid biosynthesis; L-threonine biosynthesis; L-threonine from L-aspartate: step 1/5.</text>
</comment>
<dbReference type="Gene3D" id="3.30.2130.10">
    <property type="entry name" value="VC0802-like"/>
    <property type="match status" value="1"/>
</dbReference>
<dbReference type="UniPathway" id="UPA00050">
    <property type="reaction ID" value="UER00461"/>
</dbReference>
<evidence type="ECO:0000256" key="11">
    <source>
        <dbReference type="ARBA" id="ARBA00022915"/>
    </source>
</evidence>
<organism evidence="19 20">
    <name type="scientific">Tumebacillus permanentifrigoris</name>
    <dbReference type="NCBI Taxonomy" id="378543"/>
    <lineage>
        <taxon>Bacteria</taxon>
        <taxon>Bacillati</taxon>
        <taxon>Bacillota</taxon>
        <taxon>Bacilli</taxon>
        <taxon>Bacillales</taxon>
        <taxon>Alicyclobacillaceae</taxon>
        <taxon>Tumebacillus</taxon>
    </lineage>
</organism>
<dbReference type="GO" id="GO:0009088">
    <property type="term" value="P:threonine biosynthetic process"/>
    <property type="evidence" value="ECO:0007669"/>
    <property type="project" value="UniProtKB-UniPathway"/>
</dbReference>
<dbReference type="SUPFAM" id="SSF53633">
    <property type="entry name" value="Carbamate kinase-like"/>
    <property type="match status" value="1"/>
</dbReference>
<name>A0A316D7E3_9BACL</name>
<keyword evidence="20" id="KW-1185">Reference proteome</keyword>
<evidence type="ECO:0000256" key="7">
    <source>
        <dbReference type="ARBA" id="ARBA00022679"/>
    </source>
</evidence>
<keyword evidence="6 16" id="KW-0028">Amino-acid biosynthesis</keyword>
<comment type="catalytic activity">
    <reaction evidence="13 15">
        <text>L-aspartate + ATP = 4-phospho-L-aspartate + ADP</text>
        <dbReference type="Rhea" id="RHEA:23776"/>
        <dbReference type="ChEBI" id="CHEBI:29991"/>
        <dbReference type="ChEBI" id="CHEBI:30616"/>
        <dbReference type="ChEBI" id="CHEBI:57535"/>
        <dbReference type="ChEBI" id="CHEBI:456216"/>
        <dbReference type="EC" id="2.7.2.4"/>
    </reaction>
</comment>
<dbReference type="FunFam" id="3.40.1160.10:FF:000002">
    <property type="entry name" value="Aspartokinase"/>
    <property type="match status" value="1"/>
</dbReference>
<comment type="pathway">
    <text evidence="2 16">Amino-acid biosynthesis; L-lysine biosynthesis via DAP pathway; (S)-tetrahydrodipicolinate from L-aspartate: step 1/4.</text>
</comment>
<dbReference type="PANTHER" id="PTHR21499">
    <property type="entry name" value="ASPARTATE KINASE"/>
    <property type="match status" value="1"/>
</dbReference>
<dbReference type="Pfam" id="PF13840">
    <property type="entry name" value="ACT_7"/>
    <property type="match status" value="1"/>
</dbReference>
<accession>A0A316D7E3</accession>
<evidence type="ECO:0000259" key="17">
    <source>
        <dbReference type="Pfam" id="PF00696"/>
    </source>
</evidence>
<dbReference type="InterPro" id="IPR036393">
    <property type="entry name" value="AceGlu_kinase-like_sf"/>
</dbReference>
<feature type="binding site" evidence="14">
    <location>
        <position position="52"/>
    </location>
    <ligand>
        <name>substrate</name>
    </ligand>
</feature>
<sequence length="406" mass="44069">MRILVQKFGGTSVAKRETREKAIEHILDARRDGYSVVVVVSAMGRKGDPYATDSLLSILGEQDRTNRRELDMLMSCGELISAVSFAGQLRGHGVEATVLNGGQAGIITNEEFSRAQIVTINPKRILQELQQDRVVIVTGFQGATQNQEITTLGRGGSDTSATALGVALDAEIVDIFTDVEGIMTADPRIVDNASRLNTVTYAEICNLAYQGAKVIHPRAVEIAMQKNIPIRVRSTMSKDEGTLVTNHLENNRIEDPLNDRMVTGITQTANVTQIKVFATVGQHSDMQRSVFRAMADNSISVDLINVNPRGVAYTVTDQDTAEAVRVLQGLGYEPEVVPGCAKVAIVGAGMTGMPGVMAHIVEAIISEGIEILQSADSHTTIWVLVRGEDMVKAIRALHNKFQLHQR</sequence>
<dbReference type="NCBIfam" id="TIGR00657">
    <property type="entry name" value="asp_kinases"/>
    <property type="match status" value="1"/>
</dbReference>
<dbReference type="GO" id="GO:0005829">
    <property type="term" value="C:cytosol"/>
    <property type="evidence" value="ECO:0007669"/>
    <property type="project" value="TreeGrafter"/>
</dbReference>
<dbReference type="InterPro" id="IPR018042">
    <property type="entry name" value="Aspartate_kinase_CS"/>
</dbReference>
<dbReference type="SUPFAM" id="SSF55021">
    <property type="entry name" value="ACT-like"/>
    <property type="match status" value="2"/>
</dbReference>
<dbReference type="GO" id="GO:0019877">
    <property type="term" value="P:diaminopimelate biosynthetic process"/>
    <property type="evidence" value="ECO:0007669"/>
    <property type="project" value="UniProtKB-KW"/>
</dbReference>
<evidence type="ECO:0000256" key="3">
    <source>
        <dbReference type="ARBA" id="ARBA00004986"/>
    </source>
</evidence>
<dbReference type="InterPro" id="IPR001341">
    <property type="entry name" value="Asp_kinase"/>
</dbReference>
<dbReference type="InterPro" id="IPR001048">
    <property type="entry name" value="Asp/Glu/Uridylate_kinase"/>
</dbReference>
<gene>
    <name evidence="19" type="ORF">C7459_1095</name>
</gene>
<feature type="binding site" evidence="14">
    <location>
        <position position="188"/>
    </location>
    <ligand>
        <name>ATP</name>
        <dbReference type="ChEBI" id="CHEBI:30616"/>
    </ligand>
</feature>
<comment type="function">
    <text evidence="1">Catalyzes the phosphorylation of the beta-carboxyl group of aspartic acid with ATP to yield 4-phospho-L-aspartate, which is involved in the branched biosynthetic pathway leading to the biosynthesis of amino acids threonine, isoleucine and methionine.</text>
</comment>
<dbReference type="UniPathway" id="UPA00034">
    <property type="reaction ID" value="UER00015"/>
</dbReference>
<feature type="domain" description="CASTOR ACT" evidence="18">
    <location>
        <begin position="336"/>
        <end position="399"/>
    </location>
</feature>
<evidence type="ECO:0000256" key="1">
    <source>
        <dbReference type="ARBA" id="ARBA00003121"/>
    </source>
</evidence>
<feature type="binding site" evidence="14">
    <location>
        <position position="78"/>
    </location>
    <ligand>
        <name>substrate</name>
    </ligand>
</feature>
<evidence type="ECO:0000256" key="4">
    <source>
        <dbReference type="ARBA" id="ARBA00005139"/>
    </source>
</evidence>
<evidence type="ECO:0000313" key="19">
    <source>
        <dbReference type="EMBL" id="PWK12653.1"/>
    </source>
</evidence>
<dbReference type="InterPro" id="IPR045865">
    <property type="entry name" value="ACT-like_dom_sf"/>
</dbReference>
<dbReference type="NCBIfam" id="NF006068">
    <property type="entry name" value="PRK08210.1"/>
    <property type="match status" value="1"/>
</dbReference>
<keyword evidence="8 14" id="KW-0547">Nucleotide-binding</keyword>
<keyword evidence="7 15" id="KW-0808">Transferase</keyword>
<dbReference type="InterPro" id="IPR027795">
    <property type="entry name" value="CASTOR_ACT_dom"/>
</dbReference>
<evidence type="ECO:0000256" key="8">
    <source>
        <dbReference type="ARBA" id="ARBA00022741"/>
    </source>
</evidence>
<comment type="pathway">
    <text evidence="3 16">Amino-acid biosynthesis; L-methionine biosynthesis via de novo pathway; L-homoserine from L-aspartate: step 1/3.</text>
</comment>
<dbReference type="Gene3D" id="3.40.1160.10">
    <property type="entry name" value="Acetylglutamate kinase-like"/>
    <property type="match status" value="1"/>
</dbReference>
<reference evidence="19 20" key="1">
    <citation type="submission" date="2018-05" db="EMBL/GenBank/DDBJ databases">
        <title>Genomic Encyclopedia of Type Strains, Phase IV (KMG-IV): sequencing the most valuable type-strain genomes for metagenomic binning, comparative biology and taxonomic classification.</title>
        <authorList>
            <person name="Goeker M."/>
        </authorList>
    </citation>
    <scope>NUCLEOTIDE SEQUENCE [LARGE SCALE GENOMIC DNA]</scope>
    <source>
        <strain evidence="19 20">DSM 18773</strain>
    </source>
</reference>
<feature type="binding site" evidence="14">
    <location>
        <begin position="213"/>
        <end position="214"/>
    </location>
    <ligand>
        <name>ATP</name>
        <dbReference type="ChEBI" id="CHEBI:30616"/>
    </ligand>
</feature>
<feature type="binding site" evidence="14">
    <location>
        <begin position="177"/>
        <end position="178"/>
    </location>
    <ligand>
        <name>ATP</name>
        <dbReference type="ChEBI" id="CHEBI:30616"/>
    </ligand>
</feature>
<dbReference type="GO" id="GO:0009090">
    <property type="term" value="P:homoserine biosynthetic process"/>
    <property type="evidence" value="ECO:0007669"/>
    <property type="project" value="TreeGrafter"/>
</dbReference>
<dbReference type="PANTHER" id="PTHR21499:SF3">
    <property type="entry name" value="ASPARTOKINASE"/>
    <property type="match status" value="1"/>
</dbReference>
<evidence type="ECO:0000313" key="20">
    <source>
        <dbReference type="Proteomes" id="UP000245634"/>
    </source>
</evidence>
<dbReference type="GO" id="GO:0009089">
    <property type="term" value="P:lysine biosynthetic process via diaminopimelate"/>
    <property type="evidence" value="ECO:0007669"/>
    <property type="project" value="UniProtKB-UniPathway"/>
</dbReference>
<evidence type="ECO:0000259" key="18">
    <source>
        <dbReference type="Pfam" id="PF13840"/>
    </source>
</evidence>
<dbReference type="EC" id="2.7.2.4" evidence="15"/>
<dbReference type="GO" id="GO:0004072">
    <property type="term" value="F:aspartate kinase activity"/>
    <property type="evidence" value="ECO:0007669"/>
    <property type="project" value="UniProtKB-EC"/>
</dbReference>
<keyword evidence="9 15" id="KW-0418">Kinase</keyword>
<dbReference type="Proteomes" id="UP000245634">
    <property type="component" value="Unassembled WGS sequence"/>
</dbReference>
<keyword evidence="11" id="KW-0220">Diaminopimelate biosynthesis</keyword>
<feature type="domain" description="Aspartate/glutamate/uridylate kinase" evidence="17">
    <location>
        <begin position="3"/>
        <end position="234"/>
    </location>
</feature>
<dbReference type="EMBL" id="QGGL01000009">
    <property type="protein sequence ID" value="PWK12653.1"/>
    <property type="molecule type" value="Genomic_DNA"/>
</dbReference>
<evidence type="ECO:0000256" key="16">
    <source>
        <dbReference type="RuleBase" id="RU004249"/>
    </source>
</evidence>
<dbReference type="PROSITE" id="PS00324">
    <property type="entry name" value="ASPARTOKINASE"/>
    <property type="match status" value="1"/>
</dbReference>
<proteinExistence type="inferred from homology"/>